<dbReference type="InterPro" id="IPR040449">
    <property type="entry name" value="Peptidase_S66_N"/>
</dbReference>
<dbReference type="Pfam" id="PF17676">
    <property type="entry name" value="Peptidase_S66C"/>
    <property type="match status" value="1"/>
</dbReference>
<reference evidence="6" key="1">
    <citation type="journal article" date="2014" name="Int. J. Syst. Evol. Microbiol.">
        <title>Complete genome sequence of Corynebacterium casei LMG S-19264T (=DSM 44701T), isolated from a smear-ripened cheese.</title>
        <authorList>
            <consortium name="US DOE Joint Genome Institute (JGI-PGF)"/>
            <person name="Walter F."/>
            <person name="Albersmeier A."/>
            <person name="Kalinowski J."/>
            <person name="Ruckert C."/>
        </authorList>
    </citation>
    <scope>NUCLEOTIDE SEQUENCE</scope>
    <source>
        <strain evidence="6">CGMCC 1.7086</strain>
    </source>
</reference>
<dbReference type="SUPFAM" id="SSF141986">
    <property type="entry name" value="LD-carboxypeptidase A C-terminal domain-like"/>
    <property type="match status" value="1"/>
</dbReference>
<keyword evidence="2" id="KW-0378">Hydrolase</keyword>
<dbReference type="CDD" id="cd07062">
    <property type="entry name" value="Peptidase_S66_mccF_like"/>
    <property type="match status" value="1"/>
</dbReference>
<dbReference type="PANTHER" id="PTHR30237:SF5">
    <property type="entry name" value="CARBOXYPEPTIDASE VC_A0337-RELATED"/>
    <property type="match status" value="1"/>
</dbReference>
<evidence type="ECO:0000259" key="5">
    <source>
        <dbReference type="Pfam" id="PF17676"/>
    </source>
</evidence>
<evidence type="ECO:0000256" key="2">
    <source>
        <dbReference type="ARBA" id="ARBA00022801"/>
    </source>
</evidence>
<organism evidence="6 7">
    <name type="scientific">Bowmanella pacifica</name>
    <dbReference type="NCBI Taxonomy" id="502051"/>
    <lineage>
        <taxon>Bacteria</taxon>
        <taxon>Pseudomonadati</taxon>
        <taxon>Pseudomonadota</taxon>
        <taxon>Gammaproteobacteria</taxon>
        <taxon>Alteromonadales</taxon>
        <taxon>Alteromonadaceae</taxon>
        <taxon>Bowmanella</taxon>
    </lineage>
</organism>
<dbReference type="GO" id="GO:0016787">
    <property type="term" value="F:hydrolase activity"/>
    <property type="evidence" value="ECO:0007669"/>
    <property type="project" value="UniProtKB-KW"/>
</dbReference>
<protein>
    <submittedName>
        <fullName evidence="6">LD-carboxypeptidase</fullName>
    </submittedName>
</protein>
<evidence type="ECO:0000313" key="7">
    <source>
        <dbReference type="Proteomes" id="UP000606935"/>
    </source>
</evidence>
<feature type="domain" description="LD-carboxypeptidase N-terminal" evidence="4">
    <location>
        <begin position="14"/>
        <end position="133"/>
    </location>
</feature>
<dbReference type="SUPFAM" id="SSF52317">
    <property type="entry name" value="Class I glutamine amidotransferase-like"/>
    <property type="match status" value="1"/>
</dbReference>
<dbReference type="AlphaFoldDB" id="A0A918DLG4"/>
<dbReference type="Proteomes" id="UP000606935">
    <property type="component" value="Unassembled WGS sequence"/>
</dbReference>
<dbReference type="Gene3D" id="3.40.50.10740">
    <property type="entry name" value="Class I glutamine amidotransferase-like"/>
    <property type="match status" value="1"/>
</dbReference>
<accession>A0A918DLG4</accession>
<comment type="caution">
    <text evidence="6">The sequence shown here is derived from an EMBL/GenBank/DDBJ whole genome shotgun (WGS) entry which is preliminary data.</text>
</comment>
<proteinExistence type="inferred from homology"/>
<reference evidence="6" key="2">
    <citation type="submission" date="2020-09" db="EMBL/GenBank/DDBJ databases">
        <authorList>
            <person name="Sun Q."/>
            <person name="Zhou Y."/>
        </authorList>
    </citation>
    <scope>NUCLEOTIDE SEQUENCE</scope>
    <source>
        <strain evidence="6">CGMCC 1.7086</strain>
    </source>
</reference>
<dbReference type="Pfam" id="PF02016">
    <property type="entry name" value="Peptidase_S66"/>
    <property type="match status" value="1"/>
</dbReference>
<evidence type="ECO:0000256" key="3">
    <source>
        <dbReference type="PIRSR" id="PIRSR028757-1"/>
    </source>
</evidence>
<dbReference type="InterPro" id="IPR027478">
    <property type="entry name" value="LdcA_N"/>
</dbReference>
<evidence type="ECO:0000259" key="4">
    <source>
        <dbReference type="Pfam" id="PF02016"/>
    </source>
</evidence>
<dbReference type="RefSeq" id="WP_188697119.1">
    <property type="nucleotide sequence ID" value="NZ_BMLS01000005.1"/>
</dbReference>
<sequence length="344" mass="37809">MLHYPKPLKKGSTVAVTAPSSGVPEAMHARLDIVLAHLRHQGFNVIEGQCLRANHQHASASKPRRTKELMDFLLDPQVDAILPPWGGEIGMDLLDALDYDQLAKVRPTWLAGHSDVSTLLNALTSKLGWCTAHTTNLMQMVPTEVELLTVSALTPLRLETGQSFTQHASSHYQLDGLDFSEFPQHGLQLGPKSQWKVLGATNEAHCQGRLLGGCLDILVHLAGTEYFDIKQFKKRSAEQGVILYLENAELSPTSLFRALQGLKYRGIFNHINGLLIGRNAALSSTNHDLNDQQILAKLFNDAPFPVIYDTDIGHLPPNMTLLNGALAVVNVRGDKASLTQHLFT</sequence>
<dbReference type="PANTHER" id="PTHR30237">
    <property type="entry name" value="MURAMOYLTETRAPEPTIDE CARBOXYPEPTIDASE"/>
    <property type="match status" value="1"/>
</dbReference>
<evidence type="ECO:0000313" key="6">
    <source>
        <dbReference type="EMBL" id="GGO72500.1"/>
    </source>
</evidence>
<feature type="active site" description="Charge relay system" evidence="3">
    <location>
        <position position="246"/>
    </location>
</feature>
<dbReference type="InterPro" id="IPR027461">
    <property type="entry name" value="Carboxypeptidase_A_C_sf"/>
</dbReference>
<feature type="active site" description="Nucleophile" evidence="3">
    <location>
        <position position="114"/>
    </location>
</feature>
<dbReference type="InterPro" id="IPR040921">
    <property type="entry name" value="Peptidase_S66C"/>
</dbReference>
<keyword evidence="7" id="KW-1185">Reference proteome</keyword>
<dbReference type="InterPro" id="IPR003507">
    <property type="entry name" value="S66_fam"/>
</dbReference>
<name>A0A918DLG4_9ALTE</name>
<dbReference type="Gene3D" id="3.50.30.60">
    <property type="entry name" value="LD-carboxypeptidase A C-terminal domain-like"/>
    <property type="match status" value="1"/>
</dbReference>
<feature type="active site" description="Charge relay system" evidence="3">
    <location>
        <position position="314"/>
    </location>
</feature>
<gene>
    <name evidence="6" type="primary">mccF</name>
    <name evidence="6" type="ORF">GCM10010982_30780</name>
</gene>
<dbReference type="PIRSF" id="PIRSF028757">
    <property type="entry name" value="LD-carboxypeptidase"/>
    <property type="match status" value="1"/>
</dbReference>
<evidence type="ECO:0000256" key="1">
    <source>
        <dbReference type="ARBA" id="ARBA00010233"/>
    </source>
</evidence>
<dbReference type="InterPro" id="IPR029062">
    <property type="entry name" value="Class_I_gatase-like"/>
</dbReference>
<dbReference type="EMBL" id="BMLS01000005">
    <property type="protein sequence ID" value="GGO72500.1"/>
    <property type="molecule type" value="Genomic_DNA"/>
</dbReference>
<feature type="domain" description="LD-carboxypeptidase C-terminal" evidence="5">
    <location>
        <begin position="207"/>
        <end position="327"/>
    </location>
</feature>
<comment type="similarity">
    <text evidence="1">Belongs to the peptidase S66 family.</text>
</comment>